<dbReference type="GO" id="GO:0046872">
    <property type="term" value="F:metal ion binding"/>
    <property type="evidence" value="ECO:0007669"/>
    <property type="project" value="UniProtKB-KW"/>
</dbReference>
<gene>
    <name evidence="6" type="ORF">JVT61DRAFT_2189</name>
</gene>
<dbReference type="EMBL" id="JAGFBS010000012">
    <property type="protein sequence ID" value="KAG6376214.1"/>
    <property type="molecule type" value="Genomic_DNA"/>
</dbReference>
<dbReference type="PROSITE" id="PS00478">
    <property type="entry name" value="LIM_DOMAIN_1"/>
    <property type="match status" value="1"/>
</dbReference>
<keyword evidence="3" id="KW-0440">LIM domain</keyword>
<dbReference type="OrthoDB" id="1112565at2759"/>
<reference evidence="6" key="1">
    <citation type="submission" date="2021-03" db="EMBL/GenBank/DDBJ databases">
        <title>Evolutionary innovations through gain and loss of genes in the ectomycorrhizal Boletales.</title>
        <authorList>
            <person name="Wu G."/>
            <person name="Miyauchi S."/>
            <person name="Morin E."/>
            <person name="Yang Z.-L."/>
            <person name="Xu J."/>
            <person name="Martin F.M."/>
        </authorList>
    </citation>
    <scope>NUCLEOTIDE SEQUENCE</scope>
    <source>
        <strain evidence="6">BR01</strain>
    </source>
</reference>
<feature type="domain" description="LIM zinc-binding" evidence="5">
    <location>
        <begin position="770"/>
        <end position="833"/>
    </location>
</feature>
<feature type="region of interest" description="Disordered" evidence="4">
    <location>
        <begin position="474"/>
        <end position="512"/>
    </location>
</feature>
<feature type="region of interest" description="Disordered" evidence="4">
    <location>
        <begin position="86"/>
        <end position="284"/>
    </location>
</feature>
<dbReference type="PROSITE" id="PS50023">
    <property type="entry name" value="LIM_DOMAIN_2"/>
    <property type="match status" value="1"/>
</dbReference>
<sequence length="944" mass="101589">MAHEALPSVKCSSCGQPVPLANLGDHVCPLLPPSNLQKQPMSPKHAPTLIPQRLHSLVARSDTPPHRSFSEKHSEDSEVERVLSLLTPSRDPFQRLLPDKSSMATPKTPNVPFPKNSPPPTSLPLDRPLPGASTPPPPDRVSTPVRDPIPPALQRARVPSNASRAAPSSPARVAFSTQLGESTSHPVPRRPSPLSSARRDNPPPPPRSPFTDRASSNAAHLSTIHPRPSFERAHTTSTVAPTRPSLDKSPSSLDKLRPSLDARWPSIDSQNPSMEQNSSSPPNVHFARPHRTAVPAPVLGTAPFPSSAPVLLPPVSARQPPPPPLSLVYSRAHVMNREIDTKIGGEAGMAGVGRRGFVLAASRSPHQPAHITALGDGHRVNVPRYLDTSDTLSLVMRGKSFIRLGTISAMTPPPLSPNSVQTPSPVSPCPPSPGNNTYINGRYSNSPSSHGAILQQSSVTASNDKALPLPFSPSNVRIASPSRSPSPIPNPFERRLSSETISQSPLPGASLPLPLFDILKSDLGNESDDESVYTTHTDLRRDENEPLSPSADSDVGLAYAQDSDDDTPVVMPLDIRKSSLKGGMNKIKFPTSASSGGRHPSRQTSTTSLRSVMSSRMPFPGPRARSASAATQSTVKSVGALERAMETLIEEGASVSVLASGSVLASIGGSASGRGHGKPSRSNTVPGPASPEQKPPKLPTRSHTNPSHPHIHSERVGLTAEVARVRNGGSTKRKGRICARCDSKIEDGRWIQMDGGNVLCERCWKNMYLPKCRRCNLPIEKQAVSSRDGQLKGKYHKECFNCHTCQKPFPDKEFYVLDGKPFCAYHYHEANNSLCGAPSCGQPIEGPCAVTHSGIRYHPEHLLCEFEEGCKERLEEYWEVDGQMLCERHAALISGRDGGWTRGNTPVGDTQTKSVPATDEGRMMKRMTRFIDLGASGDDGLDIR</sequence>
<proteinExistence type="predicted"/>
<dbReference type="SMART" id="SM00132">
    <property type="entry name" value="LIM"/>
    <property type="match status" value="2"/>
</dbReference>
<dbReference type="AlphaFoldDB" id="A0A8I2YQ52"/>
<dbReference type="PANTHER" id="PTHR24216">
    <property type="entry name" value="PAXILLIN-RELATED"/>
    <property type="match status" value="1"/>
</dbReference>
<feature type="compositionally biased region" description="Low complexity" evidence="4">
    <location>
        <begin position="502"/>
        <end position="512"/>
    </location>
</feature>
<feature type="region of interest" description="Disordered" evidence="4">
    <location>
        <begin position="668"/>
        <end position="720"/>
    </location>
</feature>
<evidence type="ECO:0000259" key="5">
    <source>
        <dbReference type="PROSITE" id="PS50023"/>
    </source>
</evidence>
<evidence type="ECO:0000256" key="4">
    <source>
        <dbReference type="SAM" id="MobiDB-lite"/>
    </source>
</evidence>
<feature type="compositionally biased region" description="Low complexity" evidence="4">
    <location>
        <begin position="155"/>
        <end position="174"/>
    </location>
</feature>
<feature type="compositionally biased region" description="Polar residues" evidence="4">
    <location>
        <begin position="602"/>
        <end position="614"/>
    </location>
</feature>
<keyword evidence="7" id="KW-1185">Reference proteome</keyword>
<dbReference type="PANTHER" id="PTHR24216:SF8">
    <property type="entry name" value="PAXILLIN, ISOFORM F"/>
    <property type="match status" value="1"/>
</dbReference>
<comment type="caution">
    <text evidence="6">The sequence shown here is derived from an EMBL/GenBank/DDBJ whole genome shotgun (WGS) entry which is preliminary data.</text>
</comment>
<dbReference type="Proteomes" id="UP000683000">
    <property type="component" value="Unassembled WGS sequence"/>
</dbReference>
<evidence type="ECO:0000256" key="2">
    <source>
        <dbReference type="ARBA" id="ARBA00022833"/>
    </source>
</evidence>
<feature type="compositionally biased region" description="Low complexity" evidence="4">
    <location>
        <begin position="243"/>
        <end position="253"/>
    </location>
</feature>
<evidence type="ECO:0000256" key="1">
    <source>
        <dbReference type="ARBA" id="ARBA00022723"/>
    </source>
</evidence>
<dbReference type="InterPro" id="IPR001781">
    <property type="entry name" value="Znf_LIM"/>
</dbReference>
<dbReference type="GO" id="GO:0030695">
    <property type="term" value="F:GTPase regulator activity"/>
    <property type="evidence" value="ECO:0007669"/>
    <property type="project" value="UniProtKB-ARBA"/>
</dbReference>
<evidence type="ECO:0000313" key="7">
    <source>
        <dbReference type="Proteomes" id="UP000683000"/>
    </source>
</evidence>
<keyword evidence="1 3" id="KW-0479">Metal-binding</keyword>
<dbReference type="CDD" id="cd08368">
    <property type="entry name" value="LIM"/>
    <property type="match status" value="1"/>
</dbReference>
<evidence type="ECO:0000256" key="3">
    <source>
        <dbReference type="PROSITE-ProRule" id="PRU00125"/>
    </source>
</evidence>
<dbReference type="SUPFAM" id="SSF57716">
    <property type="entry name" value="Glucocorticoid receptor-like (DNA-binding domain)"/>
    <property type="match status" value="2"/>
</dbReference>
<evidence type="ECO:0000313" key="6">
    <source>
        <dbReference type="EMBL" id="KAG6376214.1"/>
    </source>
</evidence>
<keyword evidence="2 3" id="KW-0862">Zinc</keyword>
<name>A0A8I2YQ52_9AGAM</name>
<accession>A0A8I2YQ52</accession>
<protein>
    <recommendedName>
        <fullName evidence="5">LIM zinc-binding domain-containing protein</fullName>
    </recommendedName>
</protein>
<dbReference type="Gene3D" id="2.10.110.10">
    <property type="entry name" value="Cysteine Rich Protein"/>
    <property type="match status" value="2"/>
</dbReference>
<feature type="region of interest" description="Disordered" evidence="4">
    <location>
        <begin position="584"/>
        <end position="634"/>
    </location>
</feature>
<feature type="compositionally biased region" description="Polar residues" evidence="4">
    <location>
        <begin position="267"/>
        <end position="282"/>
    </location>
</feature>
<dbReference type="Pfam" id="PF00412">
    <property type="entry name" value="LIM"/>
    <property type="match status" value="1"/>
</dbReference>
<dbReference type="CDD" id="cd09397">
    <property type="entry name" value="LIM1_UF1"/>
    <property type="match status" value="1"/>
</dbReference>
<organism evidence="6 7">
    <name type="scientific">Boletus reticuloceps</name>
    <dbReference type="NCBI Taxonomy" id="495285"/>
    <lineage>
        <taxon>Eukaryota</taxon>
        <taxon>Fungi</taxon>
        <taxon>Dikarya</taxon>
        <taxon>Basidiomycota</taxon>
        <taxon>Agaricomycotina</taxon>
        <taxon>Agaricomycetes</taxon>
        <taxon>Agaricomycetidae</taxon>
        <taxon>Boletales</taxon>
        <taxon>Boletineae</taxon>
        <taxon>Boletaceae</taxon>
        <taxon>Boletoideae</taxon>
        <taxon>Boletus</taxon>
    </lineage>
</organism>
<feature type="compositionally biased region" description="Polar residues" evidence="4">
    <location>
        <begin position="434"/>
        <end position="453"/>
    </location>
</feature>
<feature type="region of interest" description="Disordered" evidence="4">
    <location>
        <begin position="413"/>
        <end position="453"/>
    </location>
</feature>
<feature type="region of interest" description="Disordered" evidence="4">
    <location>
        <begin position="524"/>
        <end position="570"/>
    </location>
</feature>
<feature type="compositionally biased region" description="Pro residues" evidence="4">
    <location>
        <begin position="109"/>
        <end position="122"/>
    </location>
</feature>